<accession>A0A1Z1WAG9</accession>
<dbReference type="OrthoDB" id="3681559at2"/>
<organism evidence="2 3">
    <name type="scientific">Streptomyces alboflavus</name>
    <dbReference type="NCBI Taxonomy" id="67267"/>
    <lineage>
        <taxon>Bacteria</taxon>
        <taxon>Bacillati</taxon>
        <taxon>Actinomycetota</taxon>
        <taxon>Actinomycetes</taxon>
        <taxon>Kitasatosporales</taxon>
        <taxon>Streptomycetaceae</taxon>
        <taxon>Streptomyces</taxon>
    </lineage>
</organism>
<evidence type="ECO:0000313" key="2">
    <source>
        <dbReference type="EMBL" id="ARX83382.1"/>
    </source>
</evidence>
<name>A0A1Z1WAG9_9ACTN</name>
<proteinExistence type="predicted"/>
<dbReference type="Gene3D" id="3.10.450.50">
    <property type="match status" value="1"/>
</dbReference>
<reference evidence="2 3" key="1">
    <citation type="submission" date="2017-05" db="EMBL/GenBank/DDBJ databases">
        <title>Streptomyces alboflavus Genome sequencing and assembly.</title>
        <authorList>
            <person name="Wang Y."/>
            <person name="Du B."/>
            <person name="Ding Y."/>
            <person name="Liu H."/>
            <person name="Hou Q."/>
            <person name="Liu K."/>
            <person name="Wang C."/>
            <person name="Yao L."/>
        </authorList>
    </citation>
    <scope>NUCLEOTIDE SEQUENCE [LARGE SCALE GENOMIC DNA]</scope>
    <source>
        <strain evidence="2 3">MDJK44</strain>
    </source>
</reference>
<dbReference type="STRING" id="67267.GCA_000716675_03438"/>
<dbReference type="AlphaFoldDB" id="A0A1Z1WAG9"/>
<gene>
    <name evidence="2" type="ORF">SMD44_02800</name>
</gene>
<dbReference type="KEGG" id="salf:SMD44_02800"/>
<dbReference type="SUPFAM" id="SSF54427">
    <property type="entry name" value="NTF2-like"/>
    <property type="match status" value="1"/>
</dbReference>
<sequence length="143" mass="15780">MPTGTSSAPTPSELFRDGIQLLLTDDVARWVELFAEDAVAEFPFAPEGYPRRVEGRAALGEYLRGLGSHIEYQAFPYMDIHETADPETIVVEFAAKGRVVATDGPFEMTYIAVITAKDGRFTRYRDYWNPMAVPGSLTEAVGA</sequence>
<evidence type="ECO:0000259" key="1">
    <source>
        <dbReference type="Pfam" id="PF12680"/>
    </source>
</evidence>
<keyword evidence="3" id="KW-1185">Reference proteome</keyword>
<dbReference type="EMBL" id="CP021748">
    <property type="protein sequence ID" value="ARX83382.1"/>
    <property type="molecule type" value="Genomic_DNA"/>
</dbReference>
<dbReference type="InterPro" id="IPR037401">
    <property type="entry name" value="SnoaL-like"/>
</dbReference>
<dbReference type="Pfam" id="PF12680">
    <property type="entry name" value="SnoaL_2"/>
    <property type="match status" value="1"/>
</dbReference>
<dbReference type="InterPro" id="IPR032710">
    <property type="entry name" value="NTF2-like_dom_sf"/>
</dbReference>
<protein>
    <submittedName>
        <fullName evidence="2">Phenazine biosynthesis protein PhzA/PhzB</fullName>
    </submittedName>
</protein>
<dbReference type="CDD" id="cd00531">
    <property type="entry name" value="NTF2_like"/>
    <property type="match status" value="1"/>
</dbReference>
<dbReference type="eggNOG" id="COG3631">
    <property type="taxonomic scope" value="Bacteria"/>
</dbReference>
<feature type="domain" description="SnoaL-like" evidence="1">
    <location>
        <begin position="20"/>
        <end position="124"/>
    </location>
</feature>
<dbReference type="RefSeq" id="WP_087884035.1">
    <property type="nucleotide sequence ID" value="NZ_CP021748.1"/>
</dbReference>
<evidence type="ECO:0000313" key="3">
    <source>
        <dbReference type="Proteomes" id="UP000195880"/>
    </source>
</evidence>
<dbReference type="Proteomes" id="UP000195880">
    <property type="component" value="Chromosome"/>
</dbReference>